<dbReference type="InterPro" id="IPR052734">
    <property type="entry name" value="Nod_factor_acetyltransferase"/>
</dbReference>
<gene>
    <name evidence="3" type="ORF">CLOHIR_00770</name>
</gene>
<reference evidence="3 4" key="1">
    <citation type="submission" date="2008-09" db="EMBL/GenBank/DDBJ databases">
        <authorList>
            <person name="Fulton L."/>
            <person name="Clifton S."/>
            <person name="Fulton B."/>
            <person name="Xu J."/>
            <person name="Minx P."/>
            <person name="Pepin K.H."/>
            <person name="Johnson M."/>
            <person name="Thiruvilangam P."/>
            <person name="Bhonagiri V."/>
            <person name="Nash W.E."/>
            <person name="Mardis E.R."/>
            <person name="Wilson R.K."/>
        </authorList>
    </citation>
    <scope>NUCLEOTIDE SEQUENCE [LARGE SCALE GENOMIC DNA]</scope>
    <source>
        <strain evidence="3 4">DSM 13275</strain>
    </source>
</reference>
<feature type="transmembrane region" description="Helical" evidence="1">
    <location>
        <begin position="176"/>
        <end position="193"/>
    </location>
</feature>
<feature type="transmembrane region" description="Helical" evidence="1">
    <location>
        <begin position="45"/>
        <end position="64"/>
    </location>
</feature>
<sequence length="351" mass="40011">MDNSKTKTRLTYIDIARGIAILLVVIGHMNQFYRNNLNISNPQMLSFIYTLHIPLFFIISGMLFSEKSFKDVSFTKFLIKKIKTLIVPYLFLDITGGLFNVFVYSDVTLVNIKNVVVNTLTLHCNIGANWFISALFIGEIILYFFMKFYMPIYKYIAWIPFLLINVFYPFSHWINIAVRGVIAFTFILLGYYLKEFFKSDLNKRWYMILISLVITYMVSKFNGQIDIWGSTIGNPFLCVLGGLAGSYAVIGISKLISSKLLVFIGQNTMTVMGTHMLIIFFIWPLLSKSVFAAFPSLTTSAVGAILFFAIVIAVDLPIMYLYDRFIPFLIGKPSKPVVKEKEAVKSVQDIA</sequence>
<dbReference type="PANTHER" id="PTHR37312:SF1">
    <property type="entry name" value="MEMBRANE-BOUND ACYLTRANSFERASE YKRP-RELATED"/>
    <property type="match status" value="1"/>
</dbReference>
<dbReference type="GO" id="GO:0016747">
    <property type="term" value="F:acyltransferase activity, transferring groups other than amino-acyl groups"/>
    <property type="evidence" value="ECO:0007669"/>
    <property type="project" value="InterPro"/>
</dbReference>
<evidence type="ECO:0000313" key="3">
    <source>
        <dbReference type="EMBL" id="EEA85566.1"/>
    </source>
</evidence>
<evidence type="ECO:0000259" key="2">
    <source>
        <dbReference type="Pfam" id="PF01757"/>
    </source>
</evidence>
<feature type="transmembrane region" description="Helical" evidence="1">
    <location>
        <begin position="227"/>
        <end position="248"/>
    </location>
</feature>
<feature type="transmembrane region" description="Helical" evidence="1">
    <location>
        <begin position="85"/>
        <end position="105"/>
    </location>
</feature>
<feature type="transmembrane region" description="Helical" evidence="1">
    <location>
        <begin position="152"/>
        <end position="170"/>
    </location>
</feature>
<feature type="transmembrane region" description="Helical" evidence="1">
    <location>
        <begin position="260"/>
        <end position="283"/>
    </location>
</feature>
<dbReference type="HOGENOM" id="CLU_023915_4_1_9"/>
<accession>B6FY19</accession>
<keyword evidence="1" id="KW-1133">Transmembrane helix</keyword>
<dbReference type="eggNOG" id="COG3594">
    <property type="taxonomic scope" value="Bacteria"/>
</dbReference>
<feature type="transmembrane region" description="Helical" evidence="1">
    <location>
        <begin position="125"/>
        <end position="145"/>
    </location>
</feature>
<proteinExistence type="predicted"/>
<dbReference type="AlphaFoldDB" id="B6FY19"/>
<dbReference type="InterPro" id="IPR002656">
    <property type="entry name" value="Acyl_transf_3_dom"/>
</dbReference>
<feature type="transmembrane region" description="Helical" evidence="1">
    <location>
        <begin position="303"/>
        <end position="322"/>
    </location>
</feature>
<feature type="domain" description="Acyltransferase 3" evidence="2">
    <location>
        <begin position="11"/>
        <end position="312"/>
    </location>
</feature>
<keyword evidence="4" id="KW-1185">Reference proteome</keyword>
<reference evidence="3 4" key="2">
    <citation type="submission" date="2008-10" db="EMBL/GenBank/DDBJ databases">
        <title>Draft genome sequence of Clostridium hiranonis (DSM 13275).</title>
        <authorList>
            <person name="Sudarsanam P."/>
            <person name="Ley R."/>
            <person name="Guruge J."/>
            <person name="Turnbaugh P.J."/>
            <person name="Mahowald M."/>
            <person name="Liep D."/>
            <person name="Gordon J."/>
        </authorList>
    </citation>
    <scope>NUCLEOTIDE SEQUENCE [LARGE SCALE GENOMIC DNA]</scope>
    <source>
        <strain evidence="3 4">DSM 13275</strain>
    </source>
</reference>
<organism evidence="3 4">
    <name type="scientific">Peptacetobacter hiranonis (strain DSM 13275 / JCM 10541 / KCTC 15199 / TO-931)</name>
    <name type="common">Clostridium hiranonis</name>
    <dbReference type="NCBI Taxonomy" id="500633"/>
    <lineage>
        <taxon>Bacteria</taxon>
        <taxon>Bacillati</taxon>
        <taxon>Bacillota</taxon>
        <taxon>Clostridia</taxon>
        <taxon>Peptostreptococcales</taxon>
        <taxon>Peptostreptococcaceae</taxon>
        <taxon>Peptacetobacter</taxon>
    </lineage>
</organism>
<keyword evidence="1" id="KW-0472">Membrane</keyword>
<feature type="transmembrane region" description="Helical" evidence="1">
    <location>
        <begin position="12"/>
        <end position="33"/>
    </location>
</feature>
<dbReference type="EMBL" id="ABWP01000030">
    <property type="protein sequence ID" value="EEA85566.1"/>
    <property type="molecule type" value="Genomic_DNA"/>
</dbReference>
<dbReference type="Proteomes" id="UP000003178">
    <property type="component" value="Unassembled WGS sequence"/>
</dbReference>
<evidence type="ECO:0000256" key="1">
    <source>
        <dbReference type="SAM" id="Phobius"/>
    </source>
</evidence>
<keyword evidence="3" id="KW-0012">Acyltransferase</keyword>
<dbReference type="RefSeq" id="WP_006439682.1">
    <property type="nucleotide sequence ID" value="NZ_DS995356.1"/>
</dbReference>
<dbReference type="Pfam" id="PF01757">
    <property type="entry name" value="Acyl_transf_3"/>
    <property type="match status" value="1"/>
</dbReference>
<feature type="transmembrane region" description="Helical" evidence="1">
    <location>
        <begin position="205"/>
        <end position="221"/>
    </location>
</feature>
<keyword evidence="1" id="KW-0812">Transmembrane</keyword>
<dbReference type="OrthoDB" id="6623990at2"/>
<name>B6FY19_PEPHT</name>
<dbReference type="PANTHER" id="PTHR37312">
    <property type="entry name" value="MEMBRANE-BOUND ACYLTRANSFERASE YKRP-RELATED"/>
    <property type="match status" value="1"/>
</dbReference>
<protein>
    <submittedName>
        <fullName evidence="3">Acyltransferase</fullName>
    </submittedName>
</protein>
<evidence type="ECO:0000313" key="4">
    <source>
        <dbReference type="Proteomes" id="UP000003178"/>
    </source>
</evidence>
<keyword evidence="3" id="KW-0808">Transferase</keyword>
<comment type="caution">
    <text evidence="3">The sequence shown here is derived from an EMBL/GenBank/DDBJ whole genome shotgun (WGS) entry which is preliminary data.</text>
</comment>